<evidence type="ECO:0000256" key="5">
    <source>
        <dbReference type="SAM" id="SignalP"/>
    </source>
</evidence>
<sequence length="363" mass="40437">MNNRRHFIKGLLLAATVLLPAFSYAEDVPAEVRFAYAGGPRTWILGKIDKSFDKAFGTPVKWIPFGSGSDVLTLFAAKEIDIARFGSSPAAAGIARKLPIEVIGTPEIIATSERLIARNGLTTFKGLEGKTVAYPPNSTAQYAFEVGTKLAKADRSKINVLTLKPAEIVAAWKRGDIDAAYVWGPFTQQLEADGGKEIFATRELQKHGVLIFNNFVVRKEFAAKYPELVTKFLRVAQDKVDQYKKDREGSAQQIAQHLNIPLETVRSTLSGLQYPSDACLYRHRQRQERLAHRDLVQGHRQLPGRDRRDPQARSAGILRPGDQYHLPAASCSHQVRQAWLVNLNGYSRPRQVGQRQGWLPGDK</sequence>
<dbReference type="Pfam" id="PF13379">
    <property type="entry name" value="NMT1_2"/>
    <property type="match status" value="1"/>
</dbReference>
<name>A0A1Y6CFP4_9NEIS</name>
<organism evidence="7 8">
    <name type="scientific">Pseudogulbenkiania subflava DSM 22618</name>
    <dbReference type="NCBI Taxonomy" id="1123014"/>
    <lineage>
        <taxon>Bacteria</taxon>
        <taxon>Pseudomonadati</taxon>
        <taxon>Pseudomonadota</taxon>
        <taxon>Betaproteobacteria</taxon>
        <taxon>Neisseriales</taxon>
        <taxon>Chromobacteriaceae</taxon>
        <taxon>Pseudogulbenkiania</taxon>
    </lineage>
</organism>
<evidence type="ECO:0000256" key="4">
    <source>
        <dbReference type="SAM" id="MobiDB-lite"/>
    </source>
</evidence>
<feature type="compositionally biased region" description="Basic and acidic residues" evidence="4">
    <location>
        <begin position="299"/>
        <end position="311"/>
    </location>
</feature>
<evidence type="ECO:0000256" key="2">
    <source>
        <dbReference type="ARBA" id="ARBA00010742"/>
    </source>
</evidence>
<reference evidence="8" key="1">
    <citation type="submission" date="2017-04" db="EMBL/GenBank/DDBJ databases">
        <authorList>
            <person name="Varghese N."/>
            <person name="Submissions S."/>
        </authorList>
    </citation>
    <scope>NUCLEOTIDE SEQUENCE [LARGE SCALE GENOMIC DNA]</scope>
    <source>
        <strain evidence="8">DSM 22618</strain>
    </source>
</reference>
<feature type="region of interest" description="Disordered" evidence="4">
    <location>
        <begin position="299"/>
        <end position="321"/>
    </location>
</feature>
<dbReference type="CDD" id="cd13560">
    <property type="entry name" value="PBP2_taurine"/>
    <property type="match status" value="1"/>
</dbReference>
<dbReference type="PANTHER" id="PTHR30024:SF47">
    <property type="entry name" value="TAURINE-BINDING PERIPLASMIC PROTEIN"/>
    <property type="match status" value="1"/>
</dbReference>
<keyword evidence="3 5" id="KW-0732">Signal</keyword>
<dbReference type="SUPFAM" id="SSF53850">
    <property type="entry name" value="Periplasmic binding protein-like II"/>
    <property type="match status" value="1"/>
</dbReference>
<dbReference type="GO" id="GO:0042597">
    <property type="term" value="C:periplasmic space"/>
    <property type="evidence" value="ECO:0007669"/>
    <property type="project" value="UniProtKB-SubCell"/>
</dbReference>
<evidence type="ECO:0000256" key="3">
    <source>
        <dbReference type="ARBA" id="ARBA00022729"/>
    </source>
</evidence>
<dbReference type="SMART" id="SM00062">
    <property type="entry name" value="PBPb"/>
    <property type="match status" value="1"/>
</dbReference>
<evidence type="ECO:0000313" key="7">
    <source>
        <dbReference type="EMBL" id="SMF53893.1"/>
    </source>
</evidence>
<evidence type="ECO:0000313" key="8">
    <source>
        <dbReference type="Proteomes" id="UP000192920"/>
    </source>
</evidence>
<dbReference type="Gene3D" id="3.40.190.10">
    <property type="entry name" value="Periplasmic binding protein-like II"/>
    <property type="match status" value="2"/>
</dbReference>
<dbReference type="PROSITE" id="PS51318">
    <property type="entry name" value="TAT"/>
    <property type="match status" value="1"/>
</dbReference>
<feature type="signal peptide" evidence="5">
    <location>
        <begin position="1"/>
        <end position="25"/>
    </location>
</feature>
<comment type="subcellular location">
    <subcellularLocation>
        <location evidence="1">Periplasm</location>
    </subcellularLocation>
</comment>
<protein>
    <submittedName>
        <fullName evidence="7">Taurine transport system substrate-binding protein</fullName>
    </submittedName>
</protein>
<dbReference type="STRING" id="1123014.SAMN02745746_03840"/>
<dbReference type="EMBL" id="FXAG01000030">
    <property type="protein sequence ID" value="SMF53893.1"/>
    <property type="molecule type" value="Genomic_DNA"/>
</dbReference>
<comment type="similarity">
    <text evidence="2">Belongs to the bacterial solute-binding protein SsuA/TauA family.</text>
</comment>
<dbReference type="InterPro" id="IPR006311">
    <property type="entry name" value="TAT_signal"/>
</dbReference>
<gene>
    <name evidence="7" type="ORF">SAMN02745746_03840</name>
</gene>
<accession>A0A1Y6CFP4</accession>
<evidence type="ECO:0000256" key="1">
    <source>
        <dbReference type="ARBA" id="ARBA00004418"/>
    </source>
</evidence>
<dbReference type="InterPro" id="IPR010068">
    <property type="entry name" value="Peri-bd_TauA"/>
</dbReference>
<dbReference type="RefSeq" id="WP_200811070.1">
    <property type="nucleotide sequence ID" value="NZ_FXAG01000030.1"/>
</dbReference>
<feature type="domain" description="Solute-binding protein family 3/N-terminal" evidence="6">
    <location>
        <begin position="31"/>
        <end position="247"/>
    </location>
</feature>
<feature type="chain" id="PRO_5013164847" evidence="5">
    <location>
        <begin position="26"/>
        <end position="363"/>
    </location>
</feature>
<dbReference type="Proteomes" id="UP000192920">
    <property type="component" value="Unassembled WGS sequence"/>
</dbReference>
<dbReference type="InterPro" id="IPR001638">
    <property type="entry name" value="Solute-binding_3/MltF_N"/>
</dbReference>
<dbReference type="GO" id="GO:0042918">
    <property type="term" value="P:alkanesulfonate transmembrane transport"/>
    <property type="evidence" value="ECO:0007669"/>
    <property type="project" value="TreeGrafter"/>
</dbReference>
<dbReference type="PANTHER" id="PTHR30024">
    <property type="entry name" value="ALIPHATIC SULFONATES-BINDING PROTEIN-RELATED"/>
    <property type="match status" value="1"/>
</dbReference>
<proteinExistence type="inferred from homology"/>
<evidence type="ECO:0000259" key="6">
    <source>
        <dbReference type="SMART" id="SM00062"/>
    </source>
</evidence>
<dbReference type="AlphaFoldDB" id="A0A1Y6CFP4"/>
<keyword evidence="8" id="KW-1185">Reference proteome</keyword>